<proteinExistence type="predicted"/>
<keyword evidence="2" id="KW-1185">Reference proteome</keyword>
<sequence>MVTYSDNQVLYQQDPAETRQQLLFQFSKLNKQQLIEKLIDLEMEFRSFVEESKEMEDFLESELQSNSDSLSQLKSITEMKDNEMTNLKQQLLQMNRTINMQSDAMNAKTSTYESQLNECSKKLVSLEIQNEAMENEHRIQHVMLKQEIEKNNELMERLANQENEMALLKQSSMMDKQIINQLRKLQS</sequence>
<gene>
    <name evidence="1" type="ORF">Amon02_000131200</name>
</gene>
<name>A0ACB5SUM6_AMBMO</name>
<accession>A0ACB5SUM6</accession>
<protein>
    <submittedName>
        <fullName evidence="1">Unnamed protein product</fullName>
    </submittedName>
</protein>
<organism evidence="1 2">
    <name type="scientific">Ambrosiozyma monospora</name>
    <name type="common">Yeast</name>
    <name type="synonym">Endomycopsis monosporus</name>
    <dbReference type="NCBI Taxonomy" id="43982"/>
    <lineage>
        <taxon>Eukaryota</taxon>
        <taxon>Fungi</taxon>
        <taxon>Dikarya</taxon>
        <taxon>Ascomycota</taxon>
        <taxon>Saccharomycotina</taxon>
        <taxon>Pichiomycetes</taxon>
        <taxon>Pichiales</taxon>
        <taxon>Pichiaceae</taxon>
        <taxon>Ambrosiozyma</taxon>
    </lineage>
</organism>
<dbReference type="EMBL" id="BSXS01000629">
    <property type="protein sequence ID" value="GME73236.1"/>
    <property type="molecule type" value="Genomic_DNA"/>
</dbReference>
<evidence type="ECO:0000313" key="2">
    <source>
        <dbReference type="Proteomes" id="UP001165064"/>
    </source>
</evidence>
<comment type="caution">
    <text evidence="1">The sequence shown here is derived from an EMBL/GenBank/DDBJ whole genome shotgun (WGS) entry which is preliminary data.</text>
</comment>
<reference evidence="1" key="1">
    <citation type="submission" date="2023-04" db="EMBL/GenBank/DDBJ databases">
        <title>Ambrosiozyma monospora NBRC 10751.</title>
        <authorList>
            <person name="Ichikawa N."/>
            <person name="Sato H."/>
            <person name="Tonouchi N."/>
        </authorList>
    </citation>
    <scope>NUCLEOTIDE SEQUENCE</scope>
    <source>
        <strain evidence="1">NBRC 10751</strain>
    </source>
</reference>
<dbReference type="Proteomes" id="UP001165064">
    <property type="component" value="Unassembled WGS sequence"/>
</dbReference>
<evidence type="ECO:0000313" key="1">
    <source>
        <dbReference type="EMBL" id="GME73236.1"/>
    </source>
</evidence>